<name>A0ABD2AUM5_VESSQ</name>
<keyword evidence="2" id="KW-1185">Reference proteome</keyword>
<comment type="caution">
    <text evidence="1">The sequence shown here is derived from an EMBL/GenBank/DDBJ whole genome shotgun (WGS) entry which is preliminary data.</text>
</comment>
<evidence type="ECO:0000313" key="2">
    <source>
        <dbReference type="Proteomes" id="UP001607302"/>
    </source>
</evidence>
<dbReference type="EMBL" id="JAUDFV010000139">
    <property type="protein sequence ID" value="KAL2724071.1"/>
    <property type="molecule type" value="Genomic_DNA"/>
</dbReference>
<gene>
    <name evidence="1" type="ORF">V1478_008584</name>
</gene>
<dbReference type="Proteomes" id="UP001607302">
    <property type="component" value="Unassembled WGS sequence"/>
</dbReference>
<protein>
    <submittedName>
        <fullName evidence="1">Uncharacterized protein</fullName>
    </submittedName>
</protein>
<organism evidence="1 2">
    <name type="scientific">Vespula squamosa</name>
    <name type="common">Southern yellow jacket</name>
    <name type="synonym">Wasp</name>
    <dbReference type="NCBI Taxonomy" id="30214"/>
    <lineage>
        <taxon>Eukaryota</taxon>
        <taxon>Metazoa</taxon>
        <taxon>Ecdysozoa</taxon>
        <taxon>Arthropoda</taxon>
        <taxon>Hexapoda</taxon>
        <taxon>Insecta</taxon>
        <taxon>Pterygota</taxon>
        <taxon>Neoptera</taxon>
        <taxon>Endopterygota</taxon>
        <taxon>Hymenoptera</taxon>
        <taxon>Apocrita</taxon>
        <taxon>Aculeata</taxon>
        <taxon>Vespoidea</taxon>
        <taxon>Vespidae</taxon>
        <taxon>Vespinae</taxon>
        <taxon>Vespula</taxon>
    </lineage>
</organism>
<accession>A0ABD2AUM5</accession>
<reference evidence="1 2" key="1">
    <citation type="journal article" date="2024" name="Ann. Entomol. Soc. Am.">
        <title>Genomic analyses of the southern and eastern yellowjacket wasps (Hymenoptera: Vespidae) reveal evolutionary signatures of social life.</title>
        <authorList>
            <person name="Catto M.A."/>
            <person name="Caine P.B."/>
            <person name="Orr S.E."/>
            <person name="Hunt B.G."/>
            <person name="Goodisman M.A.D."/>
        </authorList>
    </citation>
    <scope>NUCLEOTIDE SEQUENCE [LARGE SCALE GENOMIC DNA]</scope>
    <source>
        <strain evidence="1">233</strain>
        <tissue evidence="1">Head and thorax</tissue>
    </source>
</reference>
<sequence>MILVAEKGELAKGSNISFSRFDESIVQIEEDSIYASQAKVLRIESRHCILKKMRILIFVPTRSIYVATSDEISKNFANTLTTGLKVYEDFDIKNLLII</sequence>
<evidence type="ECO:0000313" key="1">
    <source>
        <dbReference type="EMBL" id="KAL2724071.1"/>
    </source>
</evidence>
<proteinExistence type="predicted"/>
<dbReference type="AlphaFoldDB" id="A0ABD2AUM5"/>